<reference evidence="4 5" key="1">
    <citation type="submission" date="2016-10" db="EMBL/GenBank/DDBJ databases">
        <authorList>
            <person name="Varghese N."/>
            <person name="Submissions S."/>
        </authorList>
    </citation>
    <scope>NUCLEOTIDE SEQUENCE [LARGE SCALE GENOMIC DNA]</scope>
    <source>
        <strain evidence="2 5">WG2</strain>
        <strain evidence="3 4">WG5</strain>
    </source>
</reference>
<dbReference type="RefSeq" id="WP_089720225.1">
    <property type="nucleotide sequence ID" value="NZ_FNBJ01000016.1"/>
</dbReference>
<dbReference type="Pfam" id="PF00359">
    <property type="entry name" value="PTS_EIIA_2"/>
    <property type="match status" value="1"/>
</dbReference>
<keyword evidence="5" id="KW-1185">Reference proteome</keyword>
<dbReference type="Proteomes" id="UP000199519">
    <property type="component" value="Unassembled WGS sequence"/>
</dbReference>
<dbReference type="SUPFAM" id="SSF55804">
    <property type="entry name" value="Phoshotransferase/anion transport protein"/>
    <property type="match status" value="1"/>
</dbReference>
<dbReference type="PANTHER" id="PTHR47738">
    <property type="entry name" value="PTS SYSTEM FRUCTOSE-LIKE EIIA COMPONENT-RELATED"/>
    <property type="match status" value="1"/>
</dbReference>
<sequence>MSKKIIDLDLIELNYKAENKEEIIGRLSELLQKKGKVKATFKEAVLEREKVFPTGLKTKHITFALPHTDPEHVNETGIAVAVLENTVKFSSMDNASKILDVNTIVVMAVKDKSKQVTVLQNLISMMQDKKITEEIQSSKDKTDILKIFKKNLFQNIED</sequence>
<dbReference type="PANTHER" id="PTHR47738:SF3">
    <property type="entry name" value="PHOSPHOTRANSFERASE SYSTEM MANNITOL_FRUCTOSE-SPECIFIC IIA DOMAIN CONTAINING PROTEIN"/>
    <property type="match status" value="1"/>
</dbReference>
<dbReference type="Gene3D" id="3.40.930.10">
    <property type="entry name" value="Mannitol-specific EII, Chain A"/>
    <property type="match status" value="1"/>
</dbReference>
<feature type="domain" description="PTS EIIA type-2" evidence="1">
    <location>
        <begin position="4"/>
        <end position="151"/>
    </location>
</feature>
<evidence type="ECO:0000313" key="5">
    <source>
        <dbReference type="Proteomes" id="UP000199519"/>
    </source>
</evidence>
<dbReference type="AlphaFoldDB" id="A0A1I0B0J8"/>
<dbReference type="PROSITE" id="PS51094">
    <property type="entry name" value="PTS_EIIA_TYPE_2"/>
    <property type="match status" value="1"/>
</dbReference>
<evidence type="ECO:0000313" key="2">
    <source>
        <dbReference type="EMBL" id="SDF59771.1"/>
    </source>
</evidence>
<dbReference type="CDD" id="cd00211">
    <property type="entry name" value="PTS_IIA_fru"/>
    <property type="match status" value="1"/>
</dbReference>
<dbReference type="InterPro" id="IPR002178">
    <property type="entry name" value="PTS_EIIA_type-2_dom"/>
</dbReference>
<accession>A0A1I0B0J8</accession>
<organism evidence="3 4">
    <name type="scientific">Halanaerobium congolense</name>
    <dbReference type="NCBI Taxonomy" id="54121"/>
    <lineage>
        <taxon>Bacteria</taxon>
        <taxon>Bacillati</taxon>
        <taxon>Bacillota</taxon>
        <taxon>Clostridia</taxon>
        <taxon>Halanaerobiales</taxon>
        <taxon>Halanaerobiaceae</taxon>
        <taxon>Halanaerobium</taxon>
    </lineage>
</organism>
<dbReference type="EMBL" id="FNBJ01000016">
    <property type="protein sequence ID" value="SDF59771.1"/>
    <property type="molecule type" value="Genomic_DNA"/>
</dbReference>
<dbReference type="InterPro" id="IPR051541">
    <property type="entry name" value="PTS_SugarTrans_NitroReg"/>
</dbReference>
<protein>
    <submittedName>
        <fullName evidence="3">PTS system IIA component, Gat family</fullName>
    </submittedName>
</protein>
<dbReference type="EMBL" id="FOHG01000016">
    <property type="protein sequence ID" value="SES99828.1"/>
    <property type="molecule type" value="Genomic_DNA"/>
</dbReference>
<dbReference type="Proteomes" id="UP000198612">
    <property type="component" value="Unassembled WGS sequence"/>
</dbReference>
<evidence type="ECO:0000313" key="4">
    <source>
        <dbReference type="Proteomes" id="UP000198612"/>
    </source>
</evidence>
<proteinExistence type="predicted"/>
<gene>
    <name evidence="2" type="ORF">SAMN04488598_11641</name>
    <name evidence="3" type="ORF">SAMN04515652_11610</name>
</gene>
<evidence type="ECO:0000313" key="3">
    <source>
        <dbReference type="EMBL" id="SES99828.1"/>
    </source>
</evidence>
<evidence type="ECO:0000259" key="1">
    <source>
        <dbReference type="PROSITE" id="PS51094"/>
    </source>
</evidence>
<dbReference type="InterPro" id="IPR016152">
    <property type="entry name" value="PTrfase/Anion_transptr"/>
</dbReference>
<name>A0A1I0B0J8_9FIRM</name>